<accession>A0AAE0V7E7</accession>
<feature type="domain" description="TNFR-Cys" evidence="3">
    <location>
        <begin position="14"/>
        <end position="58"/>
    </location>
</feature>
<evidence type="ECO:0000313" key="4">
    <source>
        <dbReference type="EMBL" id="KAK3540001.1"/>
    </source>
</evidence>
<dbReference type="SUPFAM" id="SSF57586">
    <property type="entry name" value="TNF receptor-like"/>
    <property type="match status" value="2"/>
</dbReference>
<dbReference type="AlphaFoldDB" id="A0AAE0V7E7"/>
<dbReference type="Proteomes" id="UP001274896">
    <property type="component" value="Unassembled WGS sequence"/>
</dbReference>
<organism evidence="4 5">
    <name type="scientific">Hemibagrus guttatus</name>
    <dbReference type="NCBI Taxonomy" id="175788"/>
    <lineage>
        <taxon>Eukaryota</taxon>
        <taxon>Metazoa</taxon>
        <taxon>Chordata</taxon>
        <taxon>Craniata</taxon>
        <taxon>Vertebrata</taxon>
        <taxon>Euteleostomi</taxon>
        <taxon>Actinopterygii</taxon>
        <taxon>Neopterygii</taxon>
        <taxon>Teleostei</taxon>
        <taxon>Ostariophysi</taxon>
        <taxon>Siluriformes</taxon>
        <taxon>Bagridae</taxon>
        <taxon>Hemibagrus</taxon>
    </lineage>
</organism>
<dbReference type="FunFam" id="2.10.50.10:FF:000009">
    <property type="entry name" value="Tumor necrosis factor receptor superfamily member 14"/>
    <property type="match status" value="1"/>
</dbReference>
<feature type="repeat" description="TNFR-Cys" evidence="1">
    <location>
        <begin position="14"/>
        <end position="58"/>
    </location>
</feature>
<dbReference type="GO" id="GO:0046642">
    <property type="term" value="P:negative regulation of alpha-beta T cell proliferation"/>
    <property type="evidence" value="ECO:0007669"/>
    <property type="project" value="TreeGrafter"/>
</dbReference>
<feature type="non-terminal residue" evidence="4">
    <location>
        <position position="197"/>
    </location>
</feature>
<dbReference type="Gene3D" id="2.10.50.10">
    <property type="entry name" value="Tumor Necrosis Factor Receptor, subunit A, domain 2"/>
    <property type="match status" value="2"/>
</dbReference>
<dbReference type="GO" id="GO:0050829">
    <property type="term" value="P:defense response to Gram-negative bacterium"/>
    <property type="evidence" value="ECO:0007669"/>
    <property type="project" value="TreeGrafter"/>
</dbReference>
<dbReference type="InterPro" id="IPR001368">
    <property type="entry name" value="TNFR/NGFR_Cys_rich_reg"/>
</dbReference>
<dbReference type="GO" id="GO:0050830">
    <property type="term" value="P:defense response to Gram-positive bacterium"/>
    <property type="evidence" value="ECO:0007669"/>
    <property type="project" value="TreeGrafter"/>
</dbReference>
<keyword evidence="2" id="KW-0472">Membrane</keyword>
<keyword evidence="2" id="KW-0812">Transmembrane</keyword>
<protein>
    <recommendedName>
        <fullName evidence="3">TNFR-Cys domain-containing protein</fullName>
    </recommendedName>
</protein>
<comment type="caution">
    <text evidence="4">The sequence shown here is derived from an EMBL/GenBank/DDBJ whole genome shotgun (WGS) entry which is preliminary data.</text>
</comment>
<dbReference type="SMART" id="SM00208">
    <property type="entry name" value="TNFR"/>
    <property type="match status" value="3"/>
</dbReference>
<sequence length="197" mass="21385">MNVSRYCTKFASTTCVPCVDSFISEPNVFQECLSCAVCDPGQGLRVKTACTRISDTVCEPLEGSYCTNYEKGSCTQAVEHTKCRPGQYIKQKGTAHKDAQCAGCKNGTYSDGSLEICKHNTKCEELGLGEIKPGSSMSDVECGNKINSLQLALIAGIIVFIAVVTVALVLFFKFRPKTGQRSNRNAAKDQDTEIEEL</sequence>
<name>A0AAE0V7E7_9TELE</name>
<keyword evidence="5" id="KW-1185">Reference proteome</keyword>
<gene>
    <name evidence="4" type="ORF">QTP70_019740</name>
</gene>
<evidence type="ECO:0000256" key="1">
    <source>
        <dbReference type="PROSITE-ProRule" id="PRU00206"/>
    </source>
</evidence>
<dbReference type="PANTHER" id="PTHR46838:SF1">
    <property type="entry name" value="TUMOR NECROSIS FACTOR RECEPTOR SUPERFAMILY MEMBER 14"/>
    <property type="match status" value="1"/>
</dbReference>
<dbReference type="GO" id="GO:0009897">
    <property type="term" value="C:external side of plasma membrane"/>
    <property type="evidence" value="ECO:0007669"/>
    <property type="project" value="TreeGrafter"/>
</dbReference>
<dbReference type="GO" id="GO:0002720">
    <property type="term" value="P:positive regulation of cytokine production involved in immune response"/>
    <property type="evidence" value="ECO:0007669"/>
    <property type="project" value="TreeGrafter"/>
</dbReference>
<comment type="caution">
    <text evidence="1">Lacks conserved residue(s) required for the propagation of feature annotation.</text>
</comment>
<dbReference type="Pfam" id="PF00020">
    <property type="entry name" value="TNFR_c6"/>
    <property type="match status" value="2"/>
</dbReference>
<dbReference type="PROSITE" id="PS00652">
    <property type="entry name" value="TNFR_NGFR_1"/>
    <property type="match status" value="1"/>
</dbReference>
<keyword evidence="2" id="KW-1133">Transmembrane helix</keyword>
<dbReference type="EMBL" id="JAUCMX010000007">
    <property type="protein sequence ID" value="KAK3540001.1"/>
    <property type="molecule type" value="Genomic_DNA"/>
</dbReference>
<evidence type="ECO:0000259" key="3">
    <source>
        <dbReference type="PROSITE" id="PS50050"/>
    </source>
</evidence>
<evidence type="ECO:0000256" key="2">
    <source>
        <dbReference type="SAM" id="Phobius"/>
    </source>
</evidence>
<reference evidence="4" key="1">
    <citation type="submission" date="2023-06" db="EMBL/GenBank/DDBJ databases">
        <title>Male Hemibagrus guttatus genome.</title>
        <authorList>
            <person name="Bian C."/>
        </authorList>
    </citation>
    <scope>NUCLEOTIDE SEQUENCE</scope>
    <source>
        <strain evidence="4">Male_cb2023</strain>
        <tissue evidence="4">Muscle</tissue>
    </source>
</reference>
<dbReference type="PANTHER" id="PTHR46838">
    <property type="entry name" value="TUMOR NECROSIS FACTOR RECEPTOR SUPERFAMILY MEMBER 14"/>
    <property type="match status" value="1"/>
</dbReference>
<dbReference type="GO" id="GO:2000406">
    <property type="term" value="P:positive regulation of T cell migration"/>
    <property type="evidence" value="ECO:0007669"/>
    <property type="project" value="TreeGrafter"/>
</dbReference>
<evidence type="ECO:0000313" key="5">
    <source>
        <dbReference type="Proteomes" id="UP001274896"/>
    </source>
</evidence>
<proteinExistence type="predicted"/>
<feature type="transmembrane region" description="Helical" evidence="2">
    <location>
        <begin position="151"/>
        <end position="172"/>
    </location>
</feature>
<dbReference type="PROSITE" id="PS50050">
    <property type="entry name" value="TNFR_NGFR_2"/>
    <property type="match status" value="1"/>
</dbReference>